<dbReference type="Gene3D" id="6.10.250.690">
    <property type="match status" value="1"/>
</dbReference>
<name>A0A100VL76_PAEAM</name>
<evidence type="ECO:0000256" key="6">
    <source>
        <dbReference type="ARBA" id="ARBA00023163"/>
    </source>
</evidence>
<dbReference type="InterPro" id="IPR011006">
    <property type="entry name" value="CheY-like_superfamily"/>
</dbReference>
<dbReference type="CDD" id="cd00383">
    <property type="entry name" value="trans_reg_C"/>
    <property type="match status" value="1"/>
</dbReference>
<evidence type="ECO:0000313" key="14">
    <source>
        <dbReference type="Proteomes" id="UP000187134"/>
    </source>
</evidence>
<dbReference type="FunFam" id="1.10.10.10:FF:000018">
    <property type="entry name" value="DNA-binding response regulator ResD"/>
    <property type="match status" value="1"/>
</dbReference>
<dbReference type="EMBL" id="MRTJ01000020">
    <property type="protein sequence ID" value="OMF07210.1"/>
    <property type="molecule type" value="Genomic_DNA"/>
</dbReference>
<protein>
    <submittedName>
        <fullName evidence="12">DNA-binding response regulator</fullName>
    </submittedName>
    <submittedName>
        <fullName evidence="11">Winged helix family two component transcriptional regulator</fullName>
    </submittedName>
</protein>
<dbReference type="SUPFAM" id="SSF46894">
    <property type="entry name" value="C-terminal effector domain of the bipartite response regulators"/>
    <property type="match status" value="1"/>
</dbReference>
<dbReference type="InterPro" id="IPR016032">
    <property type="entry name" value="Sig_transdc_resp-reg_C-effctor"/>
</dbReference>
<evidence type="ECO:0000256" key="8">
    <source>
        <dbReference type="PROSITE-ProRule" id="PRU01091"/>
    </source>
</evidence>
<evidence type="ECO:0000256" key="4">
    <source>
        <dbReference type="ARBA" id="ARBA00023015"/>
    </source>
</evidence>
<dbReference type="GO" id="GO:0032993">
    <property type="term" value="C:protein-DNA complex"/>
    <property type="evidence" value="ECO:0007669"/>
    <property type="project" value="TreeGrafter"/>
</dbReference>
<evidence type="ECO:0000313" key="13">
    <source>
        <dbReference type="Proteomes" id="UP000069697"/>
    </source>
</evidence>
<evidence type="ECO:0000256" key="5">
    <source>
        <dbReference type="ARBA" id="ARBA00023125"/>
    </source>
</evidence>
<sequence>MANILIIEDETTIAELERDYFELNGFSVDLCHTGDEGLKQALEGDYNLIIVDLMLPGLDGFECCRRIREVKEVPILVVSAKKEEIDKIRTFNLGVDDFITKPFSPSELVARAKAHLTRYERLLGKNKPAEQDEIHIRGLHIDKGSRRVFVNGEEVAITTKEFELLVFLASHPNRVFSKSDLFERIWGMDSTGDIATVTVHIRKLRGKLETDPKNPEYIETVWGAGYRFTA</sequence>
<dbReference type="SUPFAM" id="SSF52172">
    <property type="entry name" value="CheY-like"/>
    <property type="match status" value="1"/>
</dbReference>
<comment type="subcellular location">
    <subcellularLocation>
        <location evidence="1">Cytoplasm</location>
    </subcellularLocation>
</comment>
<keyword evidence="5 8" id="KW-0238">DNA-binding</keyword>
<dbReference type="SMART" id="SM00448">
    <property type="entry name" value="REC"/>
    <property type="match status" value="1"/>
</dbReference>
<dbReference type="GO" id="GO:0000976">
    <property type="term" value="F:transcription cis-regulatory region binding"/>
    <property type="evidence" value="ECO:0007669"/>
    <property type="project" value="TreeGrafter"/>
</dbReference>
<dbReference type="EMBL" id="BCNV01000001">
    <property type="protein sequence ID" value="GAS81923.1"/>
    <property type="molecule type" value="Genomic_DNA"/>
</dbReference>
<dbReference type="PANTHER" id="PTHR48111">
    <property type="entry name" value="REGULATOR OF RPOS"/>
    <property type="match status" value="1"/>
</dbReference>
<comment type="caution">
    <text evidence="11">The sequence shown here is derived from an EMBL/GenBank/DDBJ whole genome shotgun (WGS) entry which is preliminary data.</text>
</comment>
<dbReference type="GO" id="GO:0000156">
    <property type="term" value="F:phosphorelay response regulator activity"/>
    <property type="evidence" value="ECO:0007669"/>
    <property type="project" value="TreeGrafter"/>
</dbReference>
<proteinExistence type="predicted"/>
<dbReference type="Proteomes" id="UP000187134">
    <property type="component" value="Unassembled WGS sequence"/>
</dbReference>
<dbReference type="Proteomes" id="UP000069697">
    <property type="component" value="Unassembled WGS sequence"/>
</dbReference>
<dbReference type="Pfam" id="PF00486">
    <property type="entry name" value="Trans_reg_C"/>
    <property type="match status" value="1"/>
</dbReference>
<evidence type="ECO:0000256" key="1">
    <source>
        <dbReference type="ARBA" id="ARBA00004496"/>
    </source>
</evidence>
<keyword evidence="4" id="KW-0805">Transcription regulation</keyword>
<evidence type="ECO:0000256" key="7">
    <source>
        <dbReference type="PROSITE-ProRule" id="PRU00169"/>
    </source>
</evidence>
<keyword evidence="6" id="KW-0804">Transcription</keyword>
<dbReference type="PANTHER" id="PTHR48111:SF26">
    <property type="entry name" value="STAGE 0 SPORULATION PROTEIN A HOMOLOG"/>
    <property type="match status" value="1"/>
</dbReference>
<evidence type="ECO:0000313" key="11">
    <source>
        <dbReference type="EMBL" id="GAS81923.1"/>
    </source>
</evidence>
<reference evidence="13" key="2">
    <citation type="submission" date="2016-01" db="EMBL/GenBank/DDBJ databases">
        <title>Draft Genome Sequence of Paenibacillus amylolyticus Heshi-A3 that Was Isolated from Fermented Rice Bran with Aging Salted Mackerel, Which Was Named Heshiko as Traditional Fermented Seafood in Japan.</title>
        <authorList>
            <person name="Akuzawa S."/>
            <person name="Nakagawa J."/>
            <person name="Kanekatsu T."/>
            <person name="Kubota E."/>
            <person name="Ohtake R."/>
            <person name="Suzuki T."/>
            <person name="Kanesaki Y."/>
        </authorList>
    </citation>
    <scope>NUCLEOTIDE SEQUENCE [LARGE SCALE GENOMIC DNA]</scope>
    <source>
        <strain evidence="13">Heshi-A3</strain>
    </source>
</reference>
<dbReference type="InterPro" id="IPR001867">
    <property type="entry name" value="OmpR/PhoB-type_DNA-bd"/>
</dbReference>
<keyword evidence="2 7" id="KW-0597">Phosphoprotein</keyword>
<feature type="DNA-binding region" description="OmpR/PhoB-type" evidence="8">
    <location>
        <begin position="131"/>
        <end position="230"/>
    </location>
</feature>
<evidence type="ECO:0000256" key="2">
    <source>
        <dbReference type="ARBA" id="ARBA00022553"/>
    </source>
</evidence>
<evidence type="ECO:0000313" key="12">
    <source>
        <dbReference type="EMBL" id="OMF07210.1"/>
    </source>
</evidence>
<dbReference type="SMART" id="SM00862">
    <property type="entry name" value="Trans_reg_C"/>
    <property type="match status" value="1"/>
</dbReference>
<dbReference type="InterPro" id="IPR001789">
    <property type="entry name" value="Sig_transdc_resp-reg_receiver"/>
</dbReference>
<dbReference type="FunFam" id="3.40.50.2300:FF:000001">
    <property type="entry name" value="DNA-binding response regulator PhoB"/>
    <property type="match status" value="1"/>
</dbReference>
<dbReference type="InterPro" id="IPR036388">
    <property type="entry name" value="WH-like_DNA-bd_sf"/>
</dbReference>
<dbReference type="GO" id="GO:0005829">
    <property type="term" value="C:cytosol"/>
    <property type="evidence" value="ECO:0007669"/>
    <property type="project" value="TreeGrafter"/>
</dbReference>
<reference evidence="11 13" key="1">
    <citation type="journal article" date="2016" name="Genome Announc.">
        <title>Draft Genome Sequence of Paenibacillus amylolyticus Heshi-A3, Isolated from Fermented Rice Bran in a Japanese Fermented Seafood Dish.</title>
        <authorList>
            <person name="Akuzawa S."/>
            <person name="Nagaoka J."/>
            <person name="Kanekatsu M."/>
            <person name="Kubota E."/>
            <person name="Ohtake R."/>
            <person name="Suzuki T."/>
            <person name="Kanesaki Y."/>
        </authorList>
    </citation>
    <scope>NUCLEOTIDE SEQUENCE [LARGE SCALE GENOMIC DNA]</scope>
    <source>
        <strain evidence="11 13">Heshi-A3</strain>
    </source>
</reference>
<evidence type="ECO:0000259" key="10">
    <source>
        <dbReference type="PROSITE" id="PS51755"/>
    </source>
</evidence>
<dbReference type="Gene3D" id="3.40.50.2300">
    <property type="match status" value="1"/>
</dbReference>
<feature type="modified residue" description="4-aspartylphosphate" evidence="7">
    <location>
        <position position="52"/>
    </location>
</feature>
<dbReference type="PROSITE" id="PS50110">
    <property type="entry name" value="RESPONSE_REGULATORY"/>
    <property type="match status" value="1"/>
</dbReference>
<dbReference type="InterPro" id="IPR039420">
    <property type="entry name" value="WalR-like"/>
</dbReference>
<evidence type="ECO:0000256" key="3">
    <source>
        <dbReference type="ARBA" id="ARBA00023012"/>
    </source>
</evidence>
<feature type="domain" description="OmpR/PhoB-type" evidence="10">
    <location>
        <begin position="131"/>
        <end position="230"/>
    </location>
</feature>
<keyword evidence="3" id="KW-0902">Two-component regulatory system</keyword>
<dbReference type="RefSeq" id="WP_047843050.1">
    <property type="nucleotide sequence ID" value="NZ_BCNV01000001.1"/>
</dbReference>
<dbReference type="CDD" id="cd17574">
    <property type="entry name" value="REC_OmpR"/>
    <property type="match status" value="1"/>
</dbReference>
<evidence type="ECO:0000259" key="9">
    <source>
        <dbReference type="PROSITE" id="PS50110"/>
    </source>
</evidence>
<feature type="domain" description="Response regulatory" evidence="9">
    <location>
        <begin position="3"/>
        <end position="116"/>
    </location>
</feature>
<reference evidence="12 14" key="3">
    <citation type="submission" date="2016-11" db="EMBL/GenBank/DDBJ databases">
        <title>Paenibacillus species isolates.</title>
        <authorList>
            <person name="Beno S.M."/>
        </authorList>
    </citation>
    <scope>NUCLEOTIDE SEQUENCE [LARGE SCALE GENOMIC DNA]</scope>
    <source>
        <strain evidence="12 14">FSL H8-0246</strain>
    </source>
</reference>
<accession>A0A100VL76</accession>
<dbReference type="Pfam" id="PF00072">
    <property type="entry name" value="Response_reg"/>
    <property type="match status" value="1"/>
</dbReference>
<organism evidence="11 13">
    <name type="scientific">Paenibacillus amylolyticus</name>
    <dbReference type="NCBI Taxonomy" id="1451"/>
    <lineage>
        <taxon>Bacteria</taxon>
        <taxon>Bacillati</taxon>
        <taxon>Bacillota</taxon>
        <taxon>Bacilli</taxon>
        <taxon>Bacillales</taxon>
        <taxon>Paenibacillaceae</taxon>
        <taxon>Paenibacillus</taxon>
    </lineage>
</organism>
<dbReference type="Gene3D" id="1.10.10.10">
    <property type="entry name" value="Winged helix-like DNA-binding domain superfamily/Winged helix DNA-binding domain"/>
    <property type="match status" value="1"/>
</dbReference>
<dbReference type="OrthoDB" id="9790442at2"/>
<gene>
    <name evidence="12" type="ORF">BK131_27100</name>
    <name evidence="11" type="ORF">PAHA3_1997</name>
</gene>
<dbReference type="PROSITE" id="PS51755">
    <property type="entry name" value="OMPR_PHOB"/>
    <property type="match status" value="1"/>
</dbReference>
<dbReference type="AlphaFoldDB" id="A0A100VL76"/>
<dbReference type="GO" id="GO:0006355">
    <property type="term" value="P:regulation of DNA-templated transcription"/>
    <property type="evidence" value="ECO:0007669"/>
    <property type="project" value="InterPro"/>
</dbReference>